<reference evidence="1 2" key="1">
    <citation type="submission" date="2018-06" db="EMBL/GenBank/DDBJ databases">
        <title>Rhizobium wuzhouense sp. nov., isolated from roots of Oryza officinalis.</title>
        <authorList>
            <person name="Yuan T."/>
        </authorList>
    </citation>
    <scope>NUCLEOTIDE SEQUENCE [LARGE SCALE GENOMIC DNA]</scope>
    <source>
        <strain evidence="1 2">W44</strain>
    </source>
</reference>
<dbReference type="EMBL" id="QJRY01000006">
    <property type="protein sequence ID" value="PYB71809.1"/>
    <property type="molecule type" value="Genomic_DNA"/>
</dbReference>
<protein>
    <submittedName>
        <fullName evidence="1">Uncharacterized protein</fullName>
    </submittedName>
</protein>
<accession>A0ABX5NP76</accession>
<name>A0ABX5NP76_9HYPH</name>
<evidence type="ECO:0000313" key="1">
    <source>
        <dbReference type="EMBL" id="PYB71809.1"/>
    </source>
</evidence>
<organism evidence="1 2">
    <name type="scientific">Rhizobium wuzhouense</name>
    <dbReference type="NCBI Taxonomy" id="1986026"/>
    <lineage>
        <taxon>Bacteria</taxon>
        <taxon>Pseudomonadati</taxon>
        <taxon>Pseudomonadota</taxon>
        <taxon>Alphaproteobacteria</taxon>
        <taxon>Hyphomicrobiales</taxon>
        <taxon>Rhizobiaceae</taxon>
        <taxon>Rhizobium/Agrobacterium group</taxon>
        <taxon>Rhizobium</taxon>
    </lineage>
</organism>
<evidence type="ECO:0000313" key="2">
    <source>
        <dbReference type="Proteomes" id="UP000247536"/>
    </source>
</evidence>
<comment type="caution">
    <text evidence="1">The sequence shown here is derived from an EMBL/GenBank/DDBJ whole genome shotgun (WGS) entry which is preliminary data.</text>
</comment>
<gene>
    <name evidence="1" type="ORF">DMY87_16555</name>
</gene>
<proteinExistence type="predicted"/>
<sequence length="69" mass="7440">MRSKRMLLGTERHVRLIGTIEAPPAQDESFSMAVAAGAVVAARTYRKRPVVVREGRCSLGSVWGQSAVA</sequence>
<keyword evidence="2" id="KW-1185">Reference proteome</keyword>
<dbReference type="Proteomes" id="UP000247536">
    <property type="component" value="Unassembled WGS sequence"/>
</dbReference>